<proteinExistence type="predicted"/>
<sequence length="226" mass="24183">MSVISKYQFMGGLFNGPVVIQNTASNNEGFKRSLDNDVLTIRRPNAEILVPLGTLLNTPENIGKVSKHLIASHGSLTSGIRVTALPWVAVPYFLQAAGAHMPGDMLIKVSFDFNFDGPWYNGDIDGTISVFLFARLDGSHHLQVTLDGTWFTVQGGLFGTGIASDMLKAAMPAVKGEVNKLLAVALESTRNIPFATMYMMPGNGVRIPGAFLQDASSDLSLGLLVG</sequence>
<reference evidence="2" key="2">
    <citation type="submission" date="2019-07" db="EMBL/GenBank/DDBJ databases">
        <authorList>
            <person name="Whitman W."/>
            <person name="Huntemann M."/>
            <person name="Clum A."/>
            <person name="Pillay M."/>
            <person name="Palaniappan K."/>
            <person name="Varghese N."/>
            <person name="Mikhailova N."/>
            <person name="Stamatis D."/>
            <person name="Reddy T."/>
            <person name="Daum C."/>
            <person name="Shapiro N."/>
            <person name="Ivanova N."/>
            <person name="Kyrpides N."/>
            <person name="Woyke T."/>
        </authorList>
    </citation>
    <scope>NUCLEOTIDE SEQUENCE</scope>
    <source>
        <strain evidence="2">CGMCC 1.10685</strain>
    </source>
</reference>
<dbReference type="OrthoDB" id="8779915at2"/>
<protein>
    <submittedName>
        <fullName evidence="2">Uncharacterized protein</fullName>
    </submittedName>
</protein>
<dbReference type="Proteomes" id="UP000437862">
    <property type="component" value="Chromosome"/>
</dbReference>
<dbReference type="AlphaFoldDB" id="A0A562PF20"/>
<reference evidence="1 4" key="3">
    <citation type="submission" date="2019-12" db="EMBL/GenBank/DDBJ databases">
        <title>Draft Genome Sequences of Six Type Strains of the Genus Massilia.</title>
        <authorList>
            <person name="Miess H."/>
            <person name="Frediansyah A."/>
            <person name="Goeker M."/>
            <person name="Gross H."/>
        </authorList>
    </citation>
    <scope>NUCLEOTIDE SEQUENCE [LARGE SCALE GENOMIC DNA]</scope>
    <source>
        <strain evidence="1 4">DSM 26639</strain>
    </source>
</reference>
<evidence type="ECO:0000313" key="4">
    <source>
        <dbReference type="Proteomes" id="UP000437862"/>
    </source>
</evidence>
<dbReference type="Proteomes" id="UP000315112">
    <property type="component" value="Unassembled WGS sequence"/>
</dbReference>
<reference evidence="2 3" key="1">
    <citation type="journal article" date="2015" name="Stand. Genomic Sci.">
        <title>Genomic Encyclopedia of Bacterial and Archaeal Type Strains, Phase III: the genomes of soil and plant-associated and newly described type strains.</title>
        <authorList>
            <person name="Whitman W.B."/>
            <person name="Woyke T."/>
            <person name="Klenk H.P."/>
            <person name="Zhou Y."/>
            <person name="Lilburn T.G."/>
            <person name="Beck B.J."/>
            <person name="De Vos P."/>
            <person name="Vandamme P."/>
            <person name="Eisen J.A."/>
            <person name="Garrity G."/>
            <person name="Hugenholtz P."/>
            <person name="Kyrpides N.C."/>
        </authorList>
    </citation>
    <scope>NUCLEOTIDE SEQUENCE [LARGE SCALE GENOMIC DNA]</scope>
    <source>
        <strain evidence="2 3">CGMCC 1.10685</strain>
    </source>
</reference>
<organism evidence="2 3">
    <name type="scientific">Pseudoduganella flava</name>
    <dbReference type="NCBI Taxonomy" id="871742"/>
    <lineage>
        <taxon>Bacteria</taxon>
        <taxon>Pseudomonadati</taxon>
        <taxon>Pseudomonadota</taxon>
        <taxon>Betaproteobacteria</taxon>
        <taxon>Burkholderiales</taxon>
        <taxon>Oxalobacteraceae</taxon>
        <taxon>Telluria group</taxon>
        <taxon>Pseudoduganella</taxon>
    </lineage>
</organism>
<evidence type="ECO:0000313" key="1">
    <source>
        <dbReference type="EMBL" id="QGZ38935.1"/>
    </source>
</evidence>
<accession>A0A562PF20</accession>
<evidence type="ECO:0000313" key="3">
    <source>
        <dbReference type="Proteomes" id="UP000315112"/>
    </source>
</evidence>
<dbReference type="EMBL" id="CP046904">
    <property type="protein sequence ID" value="QGZ38935.1"/>
    <property type="molecule type" value="Genomic_DNA"/>
</dbReference>
<name>A0A562PF20_9BURK</name>
<gene>
    <name evidence="1" type="ORF">GO485_07675</name>
    <name evidence="2" type="ORF">IP92_05353</name>
</gene>
<dbReference type="EMBL" id="VLKW01000013">
    <property type="protein sequence ID" value="TWI43017.1"/>
    <property type="molecule type" value="Genomic_DNA"/>
</dbReference>
<keyword evidence="4" id="KW-1185">Reference proteome</keyword>
<evidence type="ECO:0000313" key="2">
    <source>
        <dbReference type="EMBL" id="TWI43017.1"/>
    </source>
</evidence>
<dbReference type="RefSeq" id="WP_145881056.1">
    <property type="nucleotide sequence ID" value="NZ_CP046904.1"/>
</dbReference>